<feature type="compositionally biased region" description="Pro residues" evidence="1">
    <location>
        <begin position="269"/>
        <end position="284"/>
    </location>
</feature>
<gene>
    <name evidence="2" type="ORF">HOLleu_35765</name>
</gene>
<protein>
    <recommendedName>
        <fullName evidence="4">CCHC-type domain-containing protein</fullName>
    </recommendedName>
</protein>
<organism evidence="2 3">
    <name type="scientific">Holothuria leucospilota</name>
    <name type="common">Black long sea cucumber</name>
    <name type="synonym">Mertensiothuria leucospilota</name>
    <dbReference type="NCBI Taxonomy" id="206669"/>
    <lineage>
        <taxon>Eukaryota</taxon>
        <taxon>Metazoa</taxon>
        <taxon>Echinodermata</taxon>
        <taxon>Eleutherozoa</taxon>
        <taxon>Echinozoa</taxon>
        <taxon>Holothuroidea</taxon>
        <taxon>Aspidochirotacea</taxon>
        <taxon>Aspidochirotida</taxon>
        <taxon>Holothuriidae</taxon>
        <taxon>Holothuria</taxon>
    </lineage>
</organism>
<evidence type="ECO:0000313" key="2">
    <source>
        <dbReference type="EMBL" id="KAJ8023351.1"/>
    </source>
</evidence>
<evidence type="ECO:0000313" key="3">
    <source>
        <dbReference type="Proteomes" id="UP001152320"/>
    </source>
</evidence>
<proteinExistence type="predicted"/>
<dbReference type="SUPFAM" id="SSF57756">
    <property type="entry name" value="Retrovirus zinc finger-like domains"/>
    <property type="match status" value="1"/>
</dbReference>
<accession>A0A9Q0YL17</accession>
<reference evidence="2" key="1">
    <citation type="submission" date="2021-10" db="EMBL/GenBank/DDBJ databases">
        <title>Tropical sea cucumber genome reveals ecological adaptation and Cuvierian tubules defense mechanism.</title>
        <authorList>
            <person name="Chen T."/>
        </authorList>
    </citation>
    <scope>NUCLEOTIDE SEQUENCE</scope>
    <source>
        <strain evidence="2">Nanhai2018</strain>
        <tissue evidence="2">Muscle</tissue>
    </source>
</reference>
<sequence>MEFQLVSRNKRRRTGPASPEPAQKEPEHHCKHPVILTGLPTDFRNPIAIRRYIEDSHPTAQVIGIRTSRGGLTIIAAQNATSQKELLGNWKPIRGRTPTARLPKEKKEERPGPIEGVIVGLHPEITAEEVVEELQGNANRLDPCSFRRFYRKGTKTPTWKGAVTFKTQEDLDRAVTRGVTIGFQHHRVETIRRPTTPIQCHNCQRFGHFAANCNHRKTCLRCAGHHALADCPTPRDSPKCANCRRSHIASYRGCSKFVRATEEATAKKAPPPPKTPGPPRPSPPVTNSNSVSSYLPQITETLEKNQQVTLTKMEERHQLQLEALRLQHQATIERIEEANGQLFHQLREDTEAQLNELKGKITHFLGDVLTTLIPQKGDTAPSDLRKATVIKEKAWLHLGLAIDISRIREELLKKSPTGKKTSSQ</sequence>
<dbReference type="Proteomes" id="UP001152320">
    <property type="component" value="Chromosome 19"/>
</dbReference>
<dbReference type="InterPro" id="IPR036875">
    <property type="entry name" value="Znf_CCHC_sf"/>
</dbReference>
<name>A0A9Q0YL17_HOLLE</name>
<dbReference type="AlphaFoldDB" id="A0A9Q0YL17"/>
<dbReference type="Gene3D" id="4.10.60.10">
    <property type="entry name" value="Zinc finger, CCHC-type"/>
    <property type="match status" value="1"/>
</dbReference>
<dbReference type="EMBL" id="JAIZAY010000019">
    <property type="protein sequence ID" value="KAJ8023351.1"/>
    <property type="molecule type" value="Genomic_DNA"/>
</dbReference>
<feature type="region of interest" description="Disordered" evidence="1">
    <location>
        <begin position="1"/>
        <end position="30"/>
    </location>
</feature>
<dbReference type="GO" id="GO:0003676">
    <property type="term" value="F:nucleic acid binding"/>
    <property type="evidence" value="ECO:0007669"/>
    <property type="project" value="InterPro"/>
</dbReference>
<dbReference type="GO" id="GO:0008270">
    <property type="term" value="F:zinc ion binding"/>
    <property type="evidence" value="ECO:0007669"/>
    <property type="project" value="InterPro"/>
</dbReference>
<evidence type="ECO:0000256" key="1">
    <source>
        <dbReference type="SAM" id="MobiDB-lite"/>
    </source>
</evidence>
<keyword evidence="3" id="KW-1185">Reference proteome</keyword>
<dbReference type="OrthoDB" id="8068264at2759"/>
<feature type="region of interest" description="Disordered" evidence="1">
    <location>
        <begin position="262"/>
        <end position="291"/>
    </location>
</feature>
<evidence type="ECO:0008006" key="4">
    <source>
        <dbReference type="Google" id="ProtNLM"/>
    </source>
</evidence>
<comment type="caution">
    <text evidence="2">The sequence shown here is derived from an EMBL/GenBank/DDBJ whole genome shotgun (WGS) entry which is preliminary data.</text>
</comment>